<dbReference type="Proteomes" id="UP000232003">
    <property type="component" value="Chromosome"/>
</dbReference>
<proteinExistence type="predicted"/>
<evidence type="ECO:0000313" key="2">
    <source>
        <dbReference type="Proteomes" id="UP000232003"/>
    </source>
</evidence>
<evidence type="ECO:0000313" key="1">
    <source>
        <dbReference type="EMBL" id="AUB40114.1"/>
    </source>
</evidence>
<organism evidence="1 2">
    <name type="scientific">Nostoc flagelliforme CCNUN1</name>
    <dbReference type="NCBI Taxonomy" id="2038116"/>
    <lineage>
        <taxon>Bacteria</taxon>
        <taxon>Bacillati</taxon>
        <taxon>Cyanobacteriota</taxon>
        <taxon>Cyanophyceae</taxon>
        <taxon>Nostocales</taxon>
        <taxon>Nostocaceae</taxon>
        <taxon>Nostoc</taxon>
    </lineage>
</organism>
<gene>
    <name evidence="1" type="ORF">COO91_06114</name>
</gene>
<dbReference type="EMBL" id="CP024785">
    <property type="protein sequence ID" value="AUB40114.1"/>
    <property type="molecule type" value="Genomic_DNA"/>
</dbReference>
<dbReference type="KEGG" id="nfl:COO91_06114"/>
<accession>A0A2K8SXE8</accession>
<dbReference type="AlphaFoldDB" id="A0A2K8SXE8"/>
<protein>
    <submittedName>
        <fullName evidence="1">Uncharacterized protein</fullName>
    </submittedName>
</protein>
<reference evidence="1 2" key="1">
    <citation type="submission" date="2017-11" db="EMBL/GenBank/DDBJ databases">
        <title>Complete genome of a free-living desiccation-tolerant cyanobacterium and its photosynthetic adaptation to extreme terrestrial habitat.</title>
        <authorList>
            <person name="Shang J."/>
        </authorList>
    </citation>
    <scope>NUCLEOTIDE SEQUENCE [LARGE SCALE GENOMIC DNA]</scope>
    <source>
        <strain evidence="1 2">CCNUN1</strain>
    </source>
</reference>
<keyword evidence="2" id="KW-1185">Reference proteome</keyword>
<name>A0A2K8SXE8_9NOSO</name>
<sequence length="40" mass="4757">MSQVLSCRLENFFILRALLLGLQATRIKTRRRNSLELHEE</sequence>